<dbReference type="GO" id="GO:0005524">
    <property type="term" value="F:ATP binding"/>
    <property type="evidence" value="ECO:0007669"/>
    <property type="project" value="InterPro"/>
</dbReference>
<comment type="similarity">
    <text evidence="2">Belongs to the DNA repair enzymes AP/ExoA family.</text>
</comment>
<evidence type="ECO:0000259" key="22">
    <source>
        <dbReference type="PROSITE" id="PS50160"/>
    </source>
</evidence>
<keyword evidence="12" id="KW-0239">DNA-directed DNA polymerase</keyword>
<dbReference type="PANTHER" id="PTHR43250">
    <property type="entry name" value="EXODEOXYRIBONUCLEASE III"/>
    <property type="match status" value="1"/>
</dbReference>
<keyword evidence="5" id="KW-0808">Transferase</keyword>
<dbReference type="PANTHER" id="PTHR43250:SF1">
    <property type="entry name" value="EXODEOXYRIBONUCLEASE III"/>
    <property type="match status" value="1"/>
</dbReference>
<evidence type="ECO:0000256" key="12">
    <source>
        <dbReference type="ARBA" id="ARBA00022932"/>
    </source>
</evidence>
<dbReference type="EMBL" id="FWXT01000002">
    <property type="protein sequence ID" value="SMC87661.1"/>
    <property type="molecule type" value="Genomic_DNA"/>
</dbReference>
<feature type="region of interest" description="Disordered" evidence="21">
    <location>
        <begin position="263"/>
        <end position="295"/>
    </location>
</feature>
<evidence type="ECO:0000256" key="15">
    <source>
        <dbReference type="ARBA" id="ARBA00023268"/>
    </source>
</evidence>
<name>A0A1W2CR28_9SPHI</name>
<dbReference type="Gene3D" id="3.30.1490.70">
    <property type="match status" value="1"/>
</dbReference>
<dbReference type="EC" id="6.5.1.1" evidence="3"/>
<keyword evidence="7" id="KW-0540">Nuclease</keyword>
<dbReference type="Pfam" id="PF03372">
    <property type="entry name" value="Exo_endo_phos"/>
    <property type="match status" value="1"/>
</dbReference>
<dbReference type="Pfam" id="PF21686">
    <property type="entry name" value="LigD_Prim-Pol"/>
    <property type="match status" value="1"/>
</dbReference>
<feature type="binding site" evidence="19">
    <location>
        <position position="248"/>
    </location>
    <ligand>
        <name>Mg(2+)</name>
        <dbReference type="ChEBI" id="CHEBI:18420"/>
        <label>1</label>
    </ligand>
</feature>
<dbReference type="Pfam" id="PF01068">
    <property type="entry name" value="DNA_ligase_A_M"/>
    <property type="match status" value="1"/>
</dbReference>
<keyword evidence="14 19" id="KW-0464">Manganese</keyword>
<keyword evidence="15" id="KW-0511">Multifunctional enzyme</keyword>
<dbReference type="GO" id="GO:0004519">
    <property type="term" value="F:endonuclease activity"/>
    <property type="evidence" value="ECO:0007669"/>
    <property type="project" value="InterPro"/>
</dbReference>
<accession>A0A1W2CR28</accession>
<dbReference type="InterPro" id="IPR004808">
    <property type="entry name" value="AP_endonuc_1"/>
</dbReference>
<proteinExistence type="inferred from homology"/>
<evidence type="ECO:0000256" key="13">
    <source>
        <dbReference type="ARBA" id="ARBA00023125"/>
    </source>
</evidence>
<evidence type="ECO:0000256" key="10">
    <source>
        <dbReference type="ARBA" id="ARBA00022839"/>
    </source>
</evidence>
<dbReference type="GO" id="GO:0003910">
    <property type="term" value="F:DNA ligase (ATP) activity"/>
    <property type="evidence" value="ECO:0007669"/>
    <property type="project" value="UniProtKB-EC"/>
</dbReference>
<dbReference type="GO" id="GO:0003887">
    <property type="term" value="F:DNA-directed DNA polymerase activity"/>
    <property type="evidence" value="ECO:0007669"/>
    <property type="project" value="UniProtKB-KW"/>
</dbReference>
<dbReference type="PROSITE" id="PS00333">
    <property type="entry name" value="DNA_LIGASE_A2"/>
    <property type="match status" value="1"/>
</dbReference>
<keyword evidence="10" id="KW-0269">Exonuclease</keyword>
<dbReference type="InterPro" id="IPR037493">
    <property type="entry name" value="ExoIII-like"/>
</dbReference>
<dbReference type="Gene3D" id="2.40.50.140">
    <property type="entry name" value="Nucleic acid-binding proteins"/>
    <property type="match status" value="1"/>
</dbReference>
<dbReference type="InterPro" id="IPR014143">
    <property type="entry name" value="NHEJ_ligase_prk"/>
</dbReference>
<dbReference type="SUPFAM" id="SSF50249">
    <property type="entry name" value="Nucleic acid-binding proteins"/>
    <property type="match status" value="1"/>
</dbReference>
<comment type="catalytic activity">
    <reaction evidence="17">
        <text>ATP + (deoxyribonucleotide)n-3'-hydroxyl + 5'-phospho-(deoxyribonucleotide)m = (deoxyribonucleotide)n+m + AMP + diphosphate.</text>
        <dbReference type="EC" id="6.5.1.1"/>
    </reaction>
</comment>
<dbReference type="GO" id="GO:0006310">
    <property type="term" value="P:DNA recombination"/>
    <property type="evidence" value="ECO:0007669"/>
    <property type="project" value="InterPro"/>
</dbReference>
<dbReference type="PROSITE" id="PS51435">
    <property type="entry name" value="AP_NUCLEASE_F1_4"/>
    <property type="match status" value="1"/>
</dbReference>
<dbReference type="InterPro" id="IPR020847">
    <property type="entry name" value="AP_endonuclease_F1_BS"/>
</dbReference>
<dbReference type="InterPro" id="IPR014146">
    <property type="entry name" value="LigD_ligase_dom"/>
</dbReference>
<sequence length="994" mass="112514">MKIATYNINGINGRLANLLRWLDQAQPDVVCLQELKCETSRFPEKALTEAGYQAIWKGEKSWNGVAILSKDAIRELRNDLPGEDDSFTHSRYIEGFTFGVVIGCIYLPNGNPFPGPKFAYKLRWFSRLMEHGQTLLDTGLPVMLVGDYNVMPTELDTYKPQKYLNNALFRTEIRQAYADLLAQGWTDAIRELYPDKRIYTFWDYLRKAYERDAGLRLDHFLLNPELGARLKSSGVDKEVRGWEKSSDHAPVWIELREPNEVTEDKDSAVKKTKGKSTKKAEKSNHVSEKNSSVSEVDSLPEDVKALLDAAPVAELPRKIKAMKATQVDQPFHDDGWVYEIKWDGYRALAFVENGSAELVSRNNLVYDHFSPINELLGSWGLDIVLDGEIVVLDEIGSPNFVALQNWRSEKDLNLLFYVFDVLWYDGKLLTDYTLLERRSVLEAVLPKEDGLIRISHLFDADGVAFYETAKRMKLEGIIAKRAESVYTGDARSREWLKVKAKLRQEVVIAGYTRNEDSGKNFSALAVGVYDEAGVLRYIGKVGTGFNDIMQKELLRQFKPLETKVCPFDVEPDVDEPSRFRPRRLGAKPTWLLPELVCEVEFAEISRDGKLRQASFKGLREDKDPGDVVLEVPSVTDEVLEDFNEEVEVSVDEAAEADSDTTKVSATVKPSKSVRVKGVKRKMSTKPLLEGKNEISEKYIDGHVIKFTNLNKQYWPEDGITKRDMFNYYDQIAPYMVPYLVDRPMSLNRFPGGIHGQSFYQKNVAETAPEWAHTMPHTNEKGEEREYLLGHDRATLLWMATLSCIEMNPWFSRVGSPDNPDYCVIDLDPDKNTFEQVIEAAQVTKSVLDGMGVPSYVKTSGSTGIHIYVPLGAKYTYDQSQLFAEVVVKLVHRLLPSYTTLERMISNRGGKMYLDFLQNRPGATIAGVYSLRPKPGATVSMPLYWDEVKPGLTMRDFTIHNAVDRLREVGDLFTGVLGDGIDMVAAIGKARDTFG</sequence>
<dbReference type="Gene3D" id="3.60.10.10">
    <property type="entry name" value="Endonuclease/exonuclease/phosphatase"/>
    <property type="match status" value="1"/>
</dbReference>
<evidence type="ECO:0000256" key="1">
    <source>
        <dbReference type="ARBA" id="ARBA00001936"/>
    </source>
</evidence>
<gene>
    <name evidence="23" type="ORF">SAMN04488524_3133</name>
</gene>
<dbReference type="InterPro" id="IPR014145">
    <property type="entry name" value="LigD_pol_dom"/>
</dbReference>
<feature type="binding site" evidence="19">
    <location>
        <position position="149"/>
    </location>
    <ligand>
        <name>Mg(2+)</name>
        <dbReference type="ChEBI" id="CHEBI:18420"/>
        <label>1</label>
    </ligand>
</feature>
<dbReference type="InterPro" id="IPR012340">
    <property type="entry name" value="NA-bd_OB-fold"/>
</dbReference>
<dbReference type="Gene3D" id="3.30.470.30">
    <property type="entry name" value="DNA ligase/mRNA capping enzyme"/>
    <property type="match status" value="1"/>
</dbReference>
<feature type="active site" description="Proton donor/acceptor" evidence="18">
    <location>
        <position position="147"/>
    </location>
</feature>
<evidence type="ECO:0000313" key="24">
    <source>
        <dbReference type="Proteomes" id="UP000192756"/>
    </source>
</evidence>
<keyword evidence="6" id="KW-0548">Nucleotidyltransferase</keyword>
<feature type="binding site" evidence="19">
    <location>
        <position position="247"/>
    </location>
    <ligand>
        <name>Mg(2+)</name>
        <dbReference type="ChEBI" id="CHEBI:18420"/>
        <label>1</label>
    </ligand>
</feature>
<dbReference type="NCBIfam" id="TIGR00633">
    <property type="entry name" value="xth"/>
    <property type="match status" value="1"/>
</dbReference>
<dbReference type="PROSITE" id="PS00726">
    <property type="entry name" value="AP_NUCLEASE_F1_1"/>
    <property type="match status" value="1"/>
</dbReference>
<dbReference type="InterPro" id="IPR005135">
    <property type="entry name" value="Endo/exonuclease/phosphatase"/>
</dbReference>
<keyword evidence="13" id="KW-0238">DNA-binding</keyword>
<dbReference type="Pfam" id="PF04679">
    <property type="entry name" value="DNA_ligase_A_C"/>
    <property type="match status" value="1"/>
</dbReference>
<evidence type="ECO:0000256" key="16">
    <source>
        <dbReference type="ARBA" id="ARBA00029943"/>
    </source>
</evidence>
<feature type="compositionally biased region" description="Basic and acidic residues" evidence="21">
    <location>
        <begin position="278"/>
        <end position="288"/>
    </location>
</feature>
<organism evidence="23 24">
    <name type="scientific">Pedobacter africanus</name>
    <dbReference type="NCBI Taxonomy" id="151894"/>
    <lineage>
        <taxon>Bacteria</taxon>
        <taxon>Pseudomonadati</taxon>
        <taxon>Bacteroidota</taxon>
        <taxon>Sphingobacteriia</taxon>
        <taxon>Sphingobacteriales</taxon>
        <taxon>Sphingobacteriaceae</taxon>
        <taxon>Pedobacter</taxon>
    </lineage>
</organism>
<dbReference type="SUPFAM" id="SSF56219">
    <property type="entry name" value="DNase I-like"/>
    <property type="match status" value="1"/>
</dbReference>
<dbReference type="GO" id="GO:0003677">
    <property type="term" value="F:DNA binding"/>
    <property type="evidence" value="ECO:0007669"/>
    <property type="project" value="UniProtKB-KW"/>
</dbReference>
<evidence type="ECO:0000256" key="2">
    <source>
        <dbReference type="ARBA" id="ARBA00007092"/>
    </source>
</evidence>
<feature type="binding site" evidence="19">
    <location>
        <position position="7"/>
    </location>
    <ligand>
        <name>Mg(2+)</name>
        <dbReference type="ChEBI" id="CHEBI:18420"/>
        <label>1</label>
    </ligand>
</feature>
<evidence type="ECO:0000256" key="21">
    <source>
        <dbReference type="SAM" id="MobiDB-lite"/>
    </source>
</evidence>
<feature type="binding site" evidence="19">
    <location>
        <position position="34"/>
    </location>
    <ligand>
        <name>Mg(2+)</name>
        <dbReference type="ChEBI" id="CHEBI:18420"/>
        <label>1</label>
    </ligand>
</feature>
<dbReference type="Gene3D" id="3.90.920.10">
    <property type="entry name" value="DNA primase, PRIM domain"/>
    <property type="match status" value="1"/>
</dbReference>
<dbReference type="SUPFAM" id="SSF56091">
    <property type="entry name" value="DNA ligase/mRNA capping enzyme, catalytic domain"/>
    <property type="match status" value="1"/>
</dbReference>
<keyword evidence="8 19" id="KW-0479">Metal-binding</keyword>
<dbReference type="NCBIfam" id="TIGR00195">
    <property type="entry name" value="exoDNase_III"/>
    <property type="match status" value="1"/>
</dbReference>
<feature type="binding site" evidence="19">
    <location>
        <position position="147"/>
    </location>
    <ligand>
        <name>Mg(2+)</name>
        <dbReference type="ChEBI" id="CHEBI:18420"/>
        <label>1</label>
    </ligand>
</feature>
<feature type="domain" description="ATP-dependent DNA ligase family profile" evidence="22">
    <location>
        <begin position="407"/>
        <end position="533"/>
    </location>
</feature>
<evidence type="ECO:0000256" key="11">
    <source>
        <dbReference type="ARBA" id="ARBA00022842"/>
    </source>
</evidence>
<dbReference type="STRING" id="151894.SAMN04488524_3133"/>
<dbReference type="AlphaFoldDB" id="A0A1W2CR28"/>
<keyword evidence="4" id="KW-0436">Ligase</keyword>
<dbReference type="RefSeq" id="WP_084239945.1">
    <property type="nucleotide sequence ID" value="NZ_FWXT01000002.1"/>
</dbReference>
<dbReference type="NCBIfam" id="TIGR02776">
    <property type="entry name" value="NHEJ_ligase_prk"/>
    <property type="match status" value="1"/>
</dbReference>
<dbReference type="CDD" id="cd07906">
    <property type="entry name" value="Adenylation_DNA_ligase_LigD_LigC"/>
    <property type="match status" value="1"/>
</dbReference>
<dbReference type="GO" id="GO:0046872">
    <property type="term" value="F:metal ion binding"/>
    <property type="evidence" value="ECO:0007669"/>
    <property type="project" value="UniProtKB-KW"/>
</dbReference>
<evidence type="ECO:0000256" key="19">
    <source>
        <dbReference type="PIRSR" id="PIRSR604808-2"/>
    </source>
</evidence>
<evidence type="ECO:0000256" key="3">
    <source>
        <dbReference type="ARBA" id="ARBA00012727"/>
    </source>
</evidence>
<feature type="site" description="Important for catalytic activity" evidence="20">
    <location>
        <position position="218"/>
    </location>
</feature>
<evidence type="ECO:0000256" key="6">
    <source>
        <dbReference type="ARBA" id="ARBA00022695"/>
    </source>
</evidence>
<dbReference type="InterPro" id="IPR036691">
    <property type="entry name" value="Endo/exonu/phosph_ase_sf"/>
</dbReference>
<keyword evidence="11 19" id="KW-0460">Magnesium</keyword>
<evidence type="ECO:0000256" key="5">
    <source>
        <dbReference type="ARBA" id="ARBA00022679"/>
    </source>
</evidence>
<dbReference type="CDD" id="cd07971">
    <property type="entry name" value="OBF_DNA_ligase_LigD"/>
    <property type="match status" value="1"/>
</dbReference>
<dbReference type="OrthoDB" id="9802472at2"/>
<feature type="site" description="Transition state stabilizer" evidence="20">
    <location>
        <position position="149"/>
    </location>
</feature>
<dbReference type="NCBIfam" id="TIGR02778">
    <property type="entry name" value="ligD_pol"/>
    <property type="match status" value="1"/>
</dbReference>
<dbReference type="Proteomes" id="UP000192756">
    <property type="component" value="Unassembled WGS sequence"/>
</dbReference>
<feature type="active site" description="Proton acceptor" evidence="18">
    <location>
        <position position="248"/>
    </location>
</feature>
<dbReference type="InterPro" id="IPR012309">
    <property type="entry name" value="DNA_ligase_ATP-dep_C"/>
</dbReference>
<reference evidence="24" key="1">
    <citation type="submission" date="2017-04" db="EMBL/GenBank/DDBJ databases">
        <authorList>
            <person name="Varghese N."/>
            <person name="Submissions S."/>
        </authorList>
    </citation>
    <scope>NUCLEOTIDE SEQUENCE [LARGE SCALE GENOMIC DNA]</scope>
    <source>
        <strain evidence="24">DSM 12126</strain>
    </source>
</reference>
<dbReference type="InterPro" id="IPR016059">
    <property type="entry name" value="DNA_ligase_ATP-dep_CS"/>
</dbReference>
<dbReference type="PROSITE" id="PS50160">
    <property type="entry name" value="DNA_LIGASE_A3"/>
    <property type="match status" value="1"/>
</dbReference>
<evidence type="ECO:0000256" key="14">
    <source>
        <dbReference type="ARBA" id="ARBA00023211"/>
    </source>
</evidence>
<evidence type="ECO:0000256" key="8">
    <source>
        <dbReference type="ARBA" id="ARBA00022723"/>
    </source>
</evidence>
<keyword evidence="24" id="KW-1185">Reference proteome</keyword>
<feature type="active site" evidence="18">
    <location>
        <position position="106"/>
    </location>
</feature>
<protein>
    <recommendedName>
        <fullName evidence="3">DNA ligase (ATP)</fullName>
        <ecNumber evidence="3">6.5.1.1</ecNumber>
    </recommendedName>
    <alternativeName>
        <fullName evidence="16">NHEJ DNA polymerase</fullName>
    </alternativeName>
</protein>
<evidence type="ECO:0000256" key="7">
    <source>
        <dbReference type="ARBA" id="ARBA00022722"/>
    </source>
</evidence>
<evidence type="ECO:0000256" key="20">
    <source>
        <dbReference type="PIRSR" id="PIRSR604808-3"/>
    </source>
</evidence>
<evidence type="ECO:0000313" key="23">
    <source>
        <dbReference type="EMBL" id="SMC87661.1"/>
    </source>
</evidence>
<evidence type="ECO:0000256" key="9">
    <source>
        <dbReference type="ARBA" id="ARBA00022801"/>
    </source>
</evidence>
<dbReference type="CDD" id="cd04865">
    <property type="entry name" value="LigD_Pol_like_2"/>
    <property type="match status" value="1"/>
</dbReference>
<comment type="cofactor">
    <cofactor evidence="1">
        <name>Mn(2+)</name>
        <dbReference type="ChEBI" id="CHEBI:29035"/>
    </cofactor>
</comment>
<dbReference type="NCBIfam" id="TIGR02779">
    <property type="entry name" value="NHEJ_ligase_lig"/>
    <property type="match status" value="1"/>
</dbReference>
<keyword evidence="9" id="KW-0378">Hydrolase</keyword>
<dbReference type="GO" id="GO:0006281">
    <property type="term" value="P:DNA repair"/>
    <property type="evidence" value="ECO:0007669"/>
    <property type="project" value="InterPro"/>
</dbReference>
<evidence type="ECO:0000256" key="18">
    <source>
        <dbReference type="PIRSR" id="PIRSR604808-1"/>
    </source>
</evidence>
<dbReference type="CDD" id="cd09086">
    <property type="entry name" value="ExoIII-like_AP-endo"/>
    <property type="match status" value="1"/>
</dbReference>
<dbReference type="InterPro" id="IPR012310">
    <property type="entry name" value="DNA_ligase_ATP-dep_cent"/>
</dbReference>
<evidence type="ECO:0000256" key="17">
    <source>
        <dbReference type="ARBA" id="ARBA00034003"/>
    </source>
</evidence>
<evidence type="ECO:0000256" key="4">
    <source>
        <dbReference type="ARBA" id="ARBA00022598"/>
    </source>
</evidence>
<dbReference type="GO" id="GO:0008311">
    <property type="term" value="F:double-stranded DNA 3'-5' DNA exonuclease activity"/>
    <property type="evidence" value="ECO:0007669"/>
    <property type="project" value="InterPro"/>
</dbReference>
<feature type="site" description="Interaction with DNA substrate" evidence="20">
    <location>
        <position position="248"/>
    </location>
</feature>
<comment type="cofactor">
    <cofactor evidence="19">
        <name>Mg(2+)</name>
        <dbReference type="ChEBI" id="CHEBI:18420"/>
    </cofactor>
    <cofactor evidence="19">
        <name>Mn(2+)</name>
        <dbReference type="ChEBI" id="CHEBI:29035"/>
    </cofactor>
    <text evidence="19">Probably binds two magnesium or manganese ions per subunit.</text>
</comment>